<reference evidence="3" key="1">
    <citation type="submission" date="2021-01" db="EMBL/GenBank/DDBJ databases">
        <authorList>
            <person name="Kaushik A."/>
        </authorList>
    </citation>
    <scope>NUCLEOTIDE SEQUENCE</scope>
    <source>
        <strain evidence="3">AG4-R118</strain>
    </source>
</reference>
<keyword evidence="2" id="KW-0472">Membrane</keyword>
<evidence type="ECO:0000313" key="3">
    <source>
        <dbReference type="EMBL" id="CAE6428212.1"/>
    </source>
</evidence>
<dbReference type="EMBL" id="CAJMWX010000764">
    <property type="protein sequence ID" value="CAE6428212.1"/>
    <property type="molecule type" value="Genomic_DNA"/>
</dbReference>
<protein>
    <recommendedName>
        <fullName evidence="5">Mid2 domain-containing protein</fullName>
    </recommendedName>
</protein>
<accession>A0A8H2XQL5</accession>
<evidence type="ECO:0008006" key="5">
    <source>
        <dbReference type="Google" id="ProtNLM"/>
    </source>
</evidence>
<sequence length="241" mass="26009">MTVRIITTSSVETSFSPQVLLSLTTTSPSSSSTTMRDLTYLLAVCALVYAQGPEGIATTTTTFAPIATPKTWAQNATGRPPTLPSYSAPSVSWTTITSGSVVYKVAVTPTIVGYSTITTGGGVLEVPITSAAVPSIIGTPEESYVPNNTHKIRTIVLSVIFSFIGALVLIMATMFFMRIRAQRRRQNKRSWAVRPGGWVDESKQSYPMDLEVNSARHSHPFSEPQVSVPAPSHTRQRSLSE</sequence>
<dbReference type="Proteomes" id="UP000663888">
    <property type="component" value="Unassembled WGS sequence"/>
</dbReference>
<gene>
    <name evidence="3" type="ORF">RDB_LOCUS31310</name>
</gene>
<keyword evidence="2" id="KW-1133">Transmembrane helix</keyword>
<keyword evidence="2" id="KW-0812">Transmembrane</keyword>
<evidence type="ECO:0000256" key="2">
    <source>
        <dbReference type="SAM" id="Phobius"/>
    </source>
</evidence>
<evidence type="ECO:0000256" key="1">
    <source>
        <dbReference type="SAM" id="MobiDB-lite"/>
    </source>
</evidence>
<feature type="transmembrane region" description="Helical" evidence="2">
    <location>
        <begin position="155"/>
        <end position="179"/>
    </location>
</feature>
<name>A0A8H2XQL5_9AGAM</name>
<feature type="region of interest" description="Disordered" evidence="1">
    <location>
        <begin position="209"/>
        <end position="241"/>
    </location>
</feature>
<evidence type="ECO:0000313" key="4">
    <source>
        <dbReference type="Proteomes" id="UP000663888"/>
    </source>
</evidence>
<dbReference type="AlphaFoldDB" id="A0A8H2XQL5"/>
<proteinExistence type="predicted"/>
<organism evidence="3 4">
    <name type="scientific">Rhizoctonia solani</name>
    <dbReference type="NCBI Taxonomy" id="456999"/>
    <lineage>
        <taxon>Eukaryota</taxon>
        <taxon>Fungi</taxon>
        <taxon>Dikarya</taxon>
        <taxon>Basidiomycota</taxon>
        <taxon>Agaricomycotina</taxon>
        <taxon>Agaricomycetes</taxon>
        <taxon>Cantharellales</taxon>
        <taxon>Ceratobasidiaceae</taxon>
        <taxon>Rhizoctonia</taxon>
    </lineage>
</organism>
<comment type="caution">
    <text evidence="3">The sequence shown here is derived from an EMBL/GenBank/DDBJ whole genome shotgun (WGS) entry which is preliminary data.</text>
</comment>